<keyword evidence="2" id="KW-1185">Reference proteome</keyword>
<reference evidence="1 2" key="1">
    <citation type="submission" date="2024-01" db="EMBL/GenBank/DDBJ databases">
        <title>The genomes of 5 underutilized Papilionoideae crops provide insights into root nodulation and disease resistanc.</title>
        <authorList>
            <person name="Jiang F."/>
        </authorList>
    </citation>
    <scope>NUCLEOTIDE SEQUENCE [LARGE SCALE GENOMIC DNA]</scope>
    <source>
        <strain evidence="1">LVBAO_FW01</strain>
        <tissue evidence="1">Leaves</tissue>
    </source>
</reference>
<gene>
    <name evidence="1" type="ORF">VNO77_37896</name>
</gene>
<proteinExistence type="predicted"/>
<sequence>MQSQPLVQPFLTENISRASARAAKNFLPCLGCYTLPLPHSQVLKLLFHSFEPTFDPQSSYQHNFRLPSLPILPPQLFP</sequence>
<accession>A0AAN9KAN9</accession>
<name>A0AAN9KAN9_CANGL</name>
<comment type="caution">
    <text evidence="1">The sequence shown here is derived from an EMBL/GenBank/DDBJ whole genome shotgun (WGS) entry which is preliminary data.</text>
</comment>
<dbReference type="Proteomes" id="UP001367508">
    <property type="component" value="Unassembled WGS sequence"/>
</dbReference>
<organism evidence="1 2">
    <name type="scientific">Canavalia gladiata</name>
    <name type="common">Sword bean</name>
    <name type="synonym">Dolichos gladiatus</name>
    <dbReference type="NCBI Taxonomy" id="3824"/>
    <lineage>
        <taxon>Eukaryota</taxon>
        <taxon>Viridiplantae</taxon>
        <taxon>Streptophyta</taxon>
        <taxon>Embryophyta</taxon>
        <taxon>Tracheophyta</taxon>
        <taxon>Spermatophyta</taxon>
        <taxon>Magnoliopsida</taxon>
        <taxon>eudicotyledons</taxon>
        <taxon>Gunneridae</taxon>
        <taxon>Pentapetalae</taxon>
        <taxon>rosids</taxon>
        <taxon>fabids</taxon>
        <taxon>Fabales</taxon>
        <taxon>Fabaceae</taxon>
        <taxon>Papilionoideae</taxon>
        <taxon>50 kb inversion clade</taxon>
        <taxon>NPAAA clade</taxon>
        <taxon>indigoferoid/millettioid clade</taxon>
        <taxon>Phaseoleae</taxon>
        <taxon>Canavalia</taxon>
    </lineage>
</organism>
<evidence type="ECO:0000313" key="2">
    <source>
        <dbReference type="Proteomes" id="UP001367508"/>
    </source>
</evidence>
<evidence type="ECO:0000313" key="1">
    <source>
        <dbReference type="EMBL" id="KAK7313268.1"/>
    </source>
</evidence>
<dbReference type="AlphaFoldDB" id="A0AAN9KAN9"/>
<dbReference type="EMBL" id="JAYMYQ010000009">
    <property type="protein sequence ID" value="KAK7313268.1"/>
    <property type="molecule type" value="Genomic_DNA"/>
</dbReference>
<protein>
    <submittedName>
        <fullName evidence="1">Uncharacterized protein</fullName>
    </submittedName>
</protein>